<dbReference type="InterPro" id="IPR020288">
    <property type="entry name" value="Sheath_initiator"/>
</dbReference>
<name>A0ABS7T1X4_9FIRM</name>
<keyword evidence="2" id="KW-1185">Reference proteome</keyword>
<dbReference type="Pfam" id="PF10934">
    <property type="entry name" value="Sheath_initiator"/>
    <property type="match status" value="1"/>
</dbReference>
<comment type="caution">
    <text evidence="1">The sequence shown here is derived from an EMBL/GenBank/DDBJ whole genome shotgun (WGS) entry which is preliminary data.</text>
</comment>
<protein>
    <submittedName>
        <fullName evidence="1">DUF2634 domain-containing protein</fullName>
    </submittedName>
</protein>
<sequence>MAILPKSMTYLDEVGADVEVLEQEGFCEYAYDFENNTLKTKNGRHFYVYGNEAMKIWIYKAMISNRFKHSAYTDKFGTEIYSLIGEVISSKFKEAEIKRYITEAVMVHPFMVSINKIDIKAHKSGLNVDVYYTTVFNDEIVRVSCKVQIE</sequence>
<dbReference type="RefSeq" id="WP_223420632.1">
    <property type="nucleotide sequence ID" value="NZ_JAIPME010000002.1"/>
</dbReference>
<evidence type="ECO:0000313" key="2">
    <source>
        <dbReference type="Proteomes" id="UP000734271"/>
    </source>
</evidence>
<reference evidence="1 2" key="1">
    <citation type="submission" date="2021-08" db="EMBL/GenBank/DDBJ databases">
        <title>FDA dAtabase for Regulatory Grade micrObial Sequences (FDA-ARGOS): Supporting development and validation of Infectious Disease Dx tests.</title>
        <authorList>
            <person name="Sproer C."/>
            <person name="Gronow S."/>
            <person name="Severitt S."/>
            <person name="Schroder I."/>
            <person name="Tallon L."/>
            <person name="Sadzewicz L."/>
            <person name="Zhao X."/>
            <person name="Boylan J."/>
            <person name="Ott S."/>
            <person name="Bowen H."/>
            <person name="Vavikolanu K."/>
            <person name="Hazen T."/>
            <person name="Aluvathingal J."/>
            <person name="Nadendla S."/>
            <person name="Lowell S."/>
            <person name="Myers T."/>
            <person name="Yan Y."/>
            <person name="Sichtig H."/>
        </authorList>
    </citation>
    <scope>NUCLEOTIDE SEQUENCE [LARGE SCALE GENOMIC DNA]</scope>
    <source>
        <strain evidence="1 2">FDAARGOS_1460</strain>
    </source>
</reference>
<dbReference type="Proteomes" id="UP000734271">
    <property type="component" value="Unassembled WGS sequence"/>
</dbReference>
<evidence type="ECO:0000313" key="1">
    <source>
        <dbReference type="EMBL" id="MBZ2387774.1"/>
    </source>
</evidence>
<dbReference type="EMBL" id="JAIPME010000002">
    <property type="protein sequence ID" value="MBZ2387774.1"/>
    <property type="molecule type" value="Genomic_DNA"/>
</dbReference>
<gene>
    <name evidence="1" type="ORF">K8P03_10870</name>
</gene>
<proteinExistence type="predicted"/>
<accession>A0ABS7T1X4</accession>
<organism evidence="1 2">
    <name type="scientific">Anaerococcus murdochii</name>
    <dbReference type="NCBI Taxonomy" id="411577"/>
    <lineage>
        <taxon>Bacteria</taxon>
        <taxon>Bacillati</taxon>
        <taxon>Bacillota</taxon>
        <taxon>Tissierellia</taxon>
        <taxon>Tissierellales</taxon>
        <taxon>Peptoniphilaceae</taxon>
        <taxon>Anaerococcus</taxon>
    </lineage>
</organism>